<dbReference type="InterPro" id="IPR002156">
    <property type="entry name" value="RNaseH_domain"/>
</dbReference>
<dbReference type="CDD" id="cd06222">
    <property type="entry name" value="RNase_H_like"/>
    <property type="match status" value="1"/>
</dbReference>
<dbReference type="OrthoDB" id="1432268at2759"/>
<dbReference type="PANTHER" id="PTHR47723">
    <property type="entry name" value="OS05G0353850 PROTEIN"/>
    <property type="match status" value="1"/>
</dbReference>
<dbReference type="InterPro" id="IPR012337">
    <property type="entry name" value="RNaseH-like_sf"/>
</dbReference>
<reference evidence="2" key="1">
    <citation type="submission" date="2020-09" db="EMBL/GenBank/DDBJ databases">
        <title>Genome-Enabled Discovery of Anthraquinone Biosynthesis in Senna tora.</title>
        <authorList>
            <person name="Kang S.-H."/>
            <person name="Pandey R.P."/>
            <person name="Lee C.-M."/>
            <person name="Sim J.-S."/>
            <person name="Jeong J.-T."/>
            <person name="Choi B.-S."/>
            <person name="Jung M."/>
            <person name="Ginzburg D."/>
            <person name="Zhao K."/>
            <person name="Won S.Y."/>
            <person name="Oh T.-J."/>
            <person name="Yu Y."/>
            <person name="Kim N.-H."/>
            <person name="Lee O.R."/>
            <person name="Lee T.-H."/>
            <person name="Bashyal P."/>
            <person name="Kim T.-S."/>
            <person name="Lee W.-H."/>
            <person name="Kawkins C."/>
            <person name="Kim C.-K."/>
            <person name="Kim J.S."/>
            <person name="Ahn B.O."/>
            <person name="Rhee S.Y."/>
            <person name="Sohng J.K."/>
        </authorList>
    </citation>
    <scope>NUCLEOTIDE SEQUENCE</scope>
    <source>
        <tissue evidence="2">Leaf</tissue>
    </source>
</reference>
<gene>
    <name evidence="2" type="ORF">G2W53_001751</name>
</gene>
<organism evidence="2 3">
    <name type="scientific">Senna tora</name>
    <dbReference type="NCBI Taxonomy" id="362788"/>
    <lineage>
        <taxon>Eukaryota</taxon>
        <taxon>Viridiplantae</taxon>
        <taxon>Streptophyta</taxon>
        <taxon>Embryophyta</taxon>
        <taxon>Tracheophyta</taxon>
        <taxon>Spermatophyta</taxon>
        <taxon>Magnoliopsida</taxon>
        <taxon>eudicotyledons</taxon>
        <taxon>Gunneridae</taxon>
        <taxon>Pentapetalae</taxon>
        <taxon>rosids</taxon>
        <taxon>fabids</taxon>
        <taxon>Fabales</taxon>
        <taxon>Fabaceae</taxon>
        <taxon>Caesalpinioideae</taxon>
        <taxon>Cassia clade</taxon>
        <taxon>Senna</taxon>
    </lineage>
</organism>
<dbReference type="GO" id="GO:0003676">
    <property type="term" value="F:nucleic acid binding"/>
    <property type="evidence" value="ECO:0007669"/>
    <property type="project" value="InterPro"/>
</dbReference>
<dbReference type="Proteomes" id="UP000634136">
    <property type="component" value="Unassembled WGS sequence"/>
</dbReference>
<dbReference type="InterPro" id="IPR036397">
    <property type="entry name" value="RNaseH_sf"/>
</dbReference>
<evidence type="ECO:0000259" key="1">
    <source>
        <dbReference type="PROSITE" id="PS50879"/>
    </source>
</evidence>
<dbReference type="EMBL" id="JAAIUW010000001">
    <property type="protein sequence ID" value="KAF7844846.1"/>
    <property type="molecule type" value="Genomic_DNA"/>
</dbReference>
<dbReference type="SUPFAM" id="SSF53098">
    <property type="entry name" value="Ribonuclease H-like"/>
    <property type="match status" value="1"/>
</dbReference>
<accession>A0A835CKK8</accession>
<keyword evidence="3" id="KW-1185">Reference proteome</keyword>
<keyword evidence="2" id="KW-0548">Nucleotidyltransferase</keyword>
<dbReference type="GO" id="GO:0004523">
    <property type="term" value="F:RNA-DNA hybrid ribonuclease activity"/>
    <property type="evidence" value="ECO:0007669"/>
    <property type="project" value="InterPro"/>
</dbReference>
<evidence type="ECO:0000313" key="3">
    <source>
        <dbReference type="Proteomes" id="UP000634136"/>
    </source>
</evidence>
<protein>
    <submittedName>
        <fullName evidence="2">Reverse transcriptase</fullName>
    </submittedName>
</protein>
<dbReference type="GO" id="GO:0003964">
    <property type="term" value="F:RNA-directed DNA polymerase activity"/>
    <property type="evidence" value="ECO:0007669"/>
    <property type="project" value="UniProtKB-KW"/>
</dbReference>
<dbReference type="PROSITE" id="PS50879">
    <property type="entry name" value="RNASE_H_1"/>
    <property type="match status" value="1"/>
</dbReference>
<dbReference type="PANTHER" id="PTHR47723:SF19">
    <property type="entry name" value="POLYNUCLEOTIDYL TRANSFERASE, RIBONUCLEASE H-LIKE SUPERFAMILY PROTEIN"/>
    <property type="match status" value="1"/>
</dbReference>
<dbReference type="Pfam" id="PF13456">
    <property type="entry name" value="RVT_3"/>
    <property type="match status" value="1"/>
</dbReference>
<sequence length="1020" mass="114702">MTTQAMWLQDWALLLSEAIYHSLTDQDTKTILSSMRANSLLLILPHCAVQTRDVAPETTLNSLSLQIPTQEIHSLHIRHTIRRNLPEGVVFKTSAAINTLDVCGNTFLTLETGVLDHQFRLHPHLSMKPLEMGSDPSSPDSFGSKHESVDKGLTVSSYPSALMAITRLTPIGFASGLWLLWDPAIVRMTIHPSTFQDIHVTMELVYGDFNEVLSPDEKWAGNVASASRIRDFKNSVDQCSLVDLGYTGQKYTCHEFSSPQNKVGPHLSAPLHCPSPKLHLPQTFPCEWVWLSHPSFANPVRHAWSEASSIPTGLQLIRDRAKLWNKISFDNIFERKNRFRVIDLLNTKKSSSKRKNFRPPRPTLIGFTSVIPIPPSFTTLSSTEEETTALQLLKTQADKKSINSISHTLDFFLAYLGLTINKSKSVVWFSPNSNGDSINATLAKLQIPRARNLGSYLGFYMQCIPFPVKVCNQLDKMQRDFFWFNYAGKRKVHTMCWDRICKPKSHGGLGIYKTRERNLSYLAKLAWQASRSSNQHLPWAKLLHHYLGNHIRAPSLLGKDLIRGRNLLSDSLISIIYSGKDTNFWLDCWTSLGPLRNFLYGPLHANDLNLTVQDLALDFGSWNWDHIPFDIPHPIKNKINAIPVLKNSSCSDLKVWRFNLNGQLDLKSAYNFALNLLPQQGASSSTNSINWVWKSLCHTRLQYFLWSCASEALPCRALLCKRGINVPPQCPLCGHPNENISHLLMDCPITNLIWVKLNICPASTSFSSWLKSNVTNETSSALNIPTGTIFIYCLWHIWLGRNQCVFNNQTFTPQVILKRSLAAAAEYFHLNLLPRPLQCSDSILLKWQPPPHNWWKLNTNGACSGNPGPFAIGGLIRNHNGTFISGFSSFIGYDTAFTAELWAITVGLNMALSLNCNYICVESDSLLAVNLLNSSDVPDTHHLYNLIMACRSSLQGYTEFKILHSYREGNGCADSLAKQALLSQSLMATFESILSHIRLSFLADLHRVHYARNVSSTSAH</sequence>
<dbReference type="InterPro" id="IPR044730">
    <property type="entry name" value="RNase_H-like_dom_plant"/>
</dbReference>
<feature type="domain" description="RNase H type-1" evidence="1">
    <location>
        <begin position="851"/>
        <end position="982"/>
    </location>
</feature>
<dbReference type="AlphaFoldDB" id="A0A835CKK8"/>
<keyword evidence="2" id="KW-0808">Transferase</keyword>
<keyword evidence="2" id="KW-0695">RNA-directed DNA polymerase</keyword>
<comment type="caution">
    <text evidence="2">The sequence shown here is derived from an EMBL/GenBank/DDBJ whole genome shotgun (WGS) entry which is preliminary data.</text>
</comment>
<dbReference type="Gene3D" id="3.30.420.10">
    <property type="entry name" value="Ribonuclease H-like superfamily/Ribonuclease H"/>
    <property type="match status" value="1"/>
</dbReference>
<name>A0A835CKK8_9FABA</name>
<dbReference type="InterPro" id="IPR053151">
    <property type="entry name" value="RNase_H-like"/>
</dbReference>
<dbReference type="InterPro" id="IPR026960">
    <property type="entry name" value="RVT-Znf"/>
</dbReference>
<evidence type="ECO:0000313" key="2">
    <source>
        <dbReference type="EMBL" id="KAF7844846.1"/>
    </source>
</evidence>
<dbReference type="Pfam" id="PF13966">
    <property type="entry name" value="zf-RVT"/>
    <property type="match status" value="1"/>
</dbReference>
<proteinExistence type="predicted"/>